<keyword evidence="11" id="KW-0256">Endoplasmic reticulum</keyword>
<accession>A0A7J6W9T8</accession>
<gene>
    <name evidence="20" type="ORF">FRX31_017431</name>
</gene>
<dbReference type="GO" id="GO:0005789">
    <property type="term" value="C:endoplasmic reticulum membrane"/>
    <property type="evidence" value="ECO:0007669"/>
    <property type="project" value="UniProtKB-SubCell"/>
</dbReference>
<dbReference type="GO" id="GO:0006488">
    <property type="term" value="P:dolichol-linked oligosaccharide biosynthetic process"/>
    <property type="evidence" value="ECO:0007669"/>
    <property type="project" value="InterPro"/>
</dbReference>
<dbReference type="GO" id="GO:0046872">
    <property type="term" value="F:metal ion binding"/>
    <property type="evidence" value="ECO:0007669"/>
    <property type="project" value="UniProtKB-KW"/>
</dbReference>
<evidence type="ECO:0000256" key="15">
    <source>
        <dbReference type="ARBA" id="ARBA00029567"/>
    </source>
</evidence>
<dbReference type="PANTHER" id="PTHR10571:SF0">
    <property type="entry name" value="UDP-N-ACETYLGLUCOSAMINE--DOLICHYL-PHOSPHATE N-ACETYLGLUCOSAMINEPHOSPHOTRANSFERASE"/>
    <property type="match status" value="1"/>
</dbReference>
<evidence type="ECO:0000256" key="8">
    <source>
        <dbReference type="ARBA" id="ARBA00022679"/>
    </source>
</evidence>
<comment type="pathway">
    <text evidence="3">Protein modification; protein glycosylation.</text>
</comment>
<keyword evidence="10" id="KW-0479">Metal-binding</keyword>
<keyword evidence="14 19" id="KW-0472">Membrane</keyword>
<proteinExistence type="inferred from homology"/>
<keyword evidence="7" id="KW-0328">Glycosyltransferase</keyword>
<evidence type="ECO:0000256" key="17">
    <source>
        <dbReference type="ARBA" id="ARBA00044717"/>
    </source>
</evidence>
<protein>
    <recommendedName>
        <fullName evidence="6">UDP-N-acetylglucosamine--dolichyl-phosphate N-acetylglucosaminephosphotransferase</fullName>
        <ecNumber evidence="5">2.7.8.15</ecNumber>
    </recommendedName>
    <alternativeName>
        <fullName evidence="15">GlcNAc-1-P transferase</fullName>
    </alternativeName>
    <alternativeName>
        <fullName evidence="16">N-acetylglucosamine-1-phosphate transferase</fullName>
    </alternativeName>
</protein>
<keyword evidence="12" id="KW-0460">Magnesium</keyword>
<evidence type="ECO:0000256" key="2">
    <source>
        <dbReference type="ARBA" id="ARBA00004477"/>
    </source>
</evidence>
<organism evidence="20 21">
    <name type="scientific">Thalictrum thalictroides</name>
    <name type="common">Rue-anemone</name>
    <name type="synonym">Anemone thalictroides</name>
    <dbReference type="NCBI Taxonomy" id="46969"/>
    <lineage>
        <taxon>Eukaryota</taxon>
        <taxon>Viridiplantae</taxon>
        <taxon>Streptophyta</taxon>
        <taxon>Embryophyta</taxon>
        <taxon>Tracheophyta</taxon>
        <taxon>Spermatophyta</taxon>
        <taxon>Magnoliopsida</taxon>
        <taxon>Ranunculales</taxon>
        <taxon>Ranunculaceae</taxon>
        <taxon>Thalictroideae</taxon>
        <taxon>Thalictrum</taxon>
    </lineage>
</organism>
<evidence type="ECO:0000256" key="11">
    <source>
        <dbReference type="ARBA" id="ARBA00022824"/>
    </source>
</evidence>
<evidence type="ECO:0000256" key="14">
    <source>
        <dbReference type="ARBA" id="ARBA00023136"/>
    </source>
</evidence>
<evidence type="ECO:0000256" key="4">
    <source>
        <dbReference type="ARBA" id="ARBA00009317"/>
    </source>
</evidence>
<comment type="caution">
    <text evidence="20">The sequence shown here is derived from an EMBL/GenBank/DDBJ whole genome shotgun (WGS) entry which is preliminary data.</text>
</comment>
<dbReference type="GO" id="GO:0003975">
    <property type="term" value="F:UDP-N-acetylglucosamine-dolichyl-phosphate N-acetylglucosaminephosphotransferase activity"/>
    <property type="evidence" value="ECO:0007669"/>
    <property type="project" value="UniProtKB-EC"/>
</dbReference>
<evidence type="ECO:0000256" key="5">
    <source>
        <dbReference type="ARBA" id="ARBA00013225"/>
    </source>
</evidence>
<comment type="similarity">
    <text evidence="4">Belongs to the glycosyltransferase 4 family.</text>
</comment>
<feature type="transmembrane region" description="Helical" evidence="19">
    <location>
        <begin position="67"/>
        <end position="89"/>
    </location>
</feature>
<evidence type="ECO:0000313" key="20">
    <source>
        <dbReference type="EMBL" id="KAF5192982.1"/>
    </source>
</evidence>
<comment type="cofactor">
    <cofactor evidence="1">
        <name>Mg(2+)</name>
        <dbReference type="ChEBI" id="CHEBI:18420"/>
    </cofactor>
</comment>
<keyword evidence="8 20" id="KW-0808">Transferase</keyword>
<evidence type="ECO:0000256" key="18">
    <source>
        <dbReference type="ARBA" id="ARBA00045078"/>
    </source>
</evidence>
<dbReference type="EC" id="2.7.8.15" evidence="5"/>
<comment type="subcellular location">
    <subcellularLocation>
        <location evidence="2">Endoplasmic reticulum membrane</location>
        <topology evidence="2">Multi-pass membrane protein</topology>
    </subcellularLocation>
</comment>
<dbReference type="EMBL" id="JABWDY010020646">
    <property type="protein sequence ID" value="KAF5192982.1"/>
    <property type="molecule type" value="Genomic_DNA"/>
</dbReference>
<evidence type="ECO:0000256" key="10">
    <source>
        <dbReference type="ARBA" id="ARBA00022723"/>
    </source>
</evidence>
<dbReference type="Pfam" id="PF00953">
    <property type="entry name" value="Glycos_transf_4"/>
    <property type="match status" value="1"/>
</dbReference>
<keyword evidence="9 19" id="KW-0812">Transmembrane</keyword>
<reference evidence="20 21" key="1">
    <citation type="submission" date="2020-06" db="EMBL/GenBank/DDBJ databases">
        <title>Transcriptomic and genomic resources for Thalictrum thalictroides and T. hernandezii: Facilitating candidate gene discovery in an emerging model plant lineage.</title>
        <authorList>
            <person name="Arias T."/>
            <person name="Riano-Pachon D.M."/>
            <person name="Di Stilio V.S."/>
        </authorList>
    </citation>
    <scope>NUCLEOTIDE SEQUENCE [LARGE SCALE GENOMIC DNA]</scope>
    <source>
        <strain evidence="21">cv. WT478/WT964</strain>
        <tissue evidence="20">Leaves</tissue>
    </source>
</reference>
<dbReference type="OrthoDB" id="10262326at2759"/>
<feature type="transmembrane region" description="Helical" evidence="19">
    <location>
        <begin position="165"/>
        <end position="188"/>
    </location>
</feature>
<feature type="transmembrane region" description="Helical" evidence="19">
    <location>
        <begin position="101"/>
        <end position="120"/>
    </location>
</feature>
<evidence type="ECO:0000256" key="7">
    <source>
        <dbReference type="ARBA" id="ARBA00022676"/>
    </source>
</evidence>
<evidence type="ECO:0000256" key="16">
    <source>
        <dbReference type="ARBA" id="ARBA00033238"/>
    </source>
</evidence>
<evidence type="ECO:0000256" key="3">
    <source>
        <dbReference type="ARBA" id="ARBA00004922"/>
    </source>
</evidence>
<keyword evidence="13 19" id="KW-1133">Transmembrane helix</keyword>
<feature type="transmembrane region" description="Helical" evidence="19">
    <location>
        <begin position="5"/>
        <end position="21"/>
    </location>
</feature>
<name>A0A7J6W9T8_THATH</name>
<comment type="function">
    <text evidence="17">UDP-N-acetylglucosamine--dolichyl-phosphate N-acetylglucosaminephosphotransferase that operates in the biosynthetic pathway of dolichol-linked oligosaccharides, the glycan precursors employed in protein asparagine (N)-glycosylation. The assembly of dolichol-linked oligosaccharides begins on the cytosolic side of the endoplasmic reticulum membrane and finishes in its lumen. The sequential addition of sugars to dolichol pyrophosphate produces dolichol-linked oligosaccharides containing fourteen sugars, including two GlcNAcs, nine mannoses and three glucoses. Once assembled, the oligosaccharide is transferred from the lipid to nascent proteins by oligosaccharyltransferases. Catalyzes the initial step of dolichol-linked oligosaccharide biosynthesis, transfering GlcNAc-1-P from cytosolic UDP-GlcNAc onto the carrier lipid dolichyl phosphate (P-dolichol), yielding GlcNAc-P-P-dolichol embedded in the cytoplasmic leaflet of the endoplasmic reticulum membrane.</text>
</comment>
<evidence type="ECO:0000256" key="19">
    <source>
        <dbReference type="SAM" id="Phobius"/>
    </source>
</evidence>
<dbReference type="CDD" id="cd06855">
    <property type="entry name" value="GT_GPT_euk"/>
    <property type="match status" value="1"/>
</dbReference>
<evidence type="ECO:0000256" key="12">
    <source>
        <dbReference type="ARBA" id="ARBA00022842"/>
    </source>
</evidence>
<evidence type="ECO:0000256" key="6">
    <source>
        <dbReference type="ARBA" id="ARBA00017659"/>
    </source>
</evidence>
<dbReference type="PANTHER" id="PTHR10571">
    <property type="entry name" value="UDP-N-ACETYLGLUCOSAMINE--DOLICHYL-PHOSPHATE N-ACETYLGLUCOSAMINEPHOSPHOTRANSFERASE"/>
    <property type="match status" value="1"/>
</dbReference>
<feature type="non-terminal residue" evidence="20">
    <location>
        <position position="273"/>
    </location>
</feature>
<dbReference type="AlphaFoldDB" id="A0A7J6W9T8"/>
<dbReference type="Proteomes" id="UP000554482">
    <property type="component" value="Unassembled WGS sequence"/>
</dbReference>
<evidence type="ECO:0000256" key="1">
    <source>
        <dbReference type="ARBA" id="ARBA00001946"/>
    </source>
</evidence>
<evidence type="ECO:0000256" key="13">
    <source>
        <dbReference type="ARBA" id="ARBA00022989"/>
    </source>
</evidence>
<sequence length="273" mass="30238">WYVKYNLALASICLIILLGFVDDVLNLPWGVKLLLPLIAIHPLLMVYDERSTTTISKPLIPFIGLKVLNPGWMSKLYIGLLALFCTNSIKYHTGVNGLKAGQIAVISVAVLIYNIIQIGSSTNPEYQQDHTLSINLVQPLLTTTMALLSFNWSPSSVFVGDTYTYFAGMALLVVGILGNFSETLIIFFTPQILNFLALVPQHFGFIKCPHRSPSFDPQTGLLTGTKGGPLVNIFLWCFGQCSETSLCLRLLAFQALCCITAFYPRWVVQVEQL</sequence>
<dbReference type="UniPathway" id="UPA00378"/>
<dbReference type="InterPro" id="IPR000715">
    <property type="entry name" value="Glycosyl_transferase_4"/>
</dbReference>
<keyword evidence="21" id="KW-1185">Reference proteome</keyword>
<comment type="catalytic activity">
    <reaction evidence="18">
        <text>a di-trans,poly-cis-dolichyl phosphate + UDP-N-acetyl-alpha-D-glucosamine = an N-acetyl-alpha-D-glucosaminyl-diphospho-di-trans,poly-cis-dolichol + UMP</text>
        <dbReference type="Rhea" id="RHEA:13289"/>
        <dbReference type="Rhea" id="RHEA-COMP:19498"/>
        <dbReference type="Rhea" id="RHEA-COMP:19507"/>
        <dbReference type="ChEBI" id="CHEBI:57683"/>
        <dbReference type="ChEBI" id="CHEBI:57705"/>
        <dbReference type="ChEBI" id="CHEBI:57865"/>
        <dbReference type="ChEBI" id="CHEBI:58427"/>
        <dbReference type="EC" id="2.7.8.15"/>
    </reaction>
    <physiologicalReaction direction="left-to-right" evidence="18">
        <dbReference type="Rhea" id="RHEA:13290"/>
    </physiologicalReaction>
</comment>
<dbReference type="GO" id="GO:0016757">
    <property type="term" value="F:glycosyltransferase activity"/>
    <property type="evidence" value="ECO:0007669"/>
    <property type="project" value="UniProtKB-KW"/>
</dbReference>
<dbReference type="InterPro" id="IPR033895">
    <property type="entry name" value="GPT"/>
</dbReference>
<evidence type="ECO:0000256" key="9">
    <source>
        <dbReference type="ARBA" id="ARBA00022692"/>
    </source>
</evidence>
<evidence type="ECO:0000313" key="21">
    <source>
        <dbReference type="Proteomes" id="UP000554482"/>
    </source>
</evidence>